<dbReference type="GO" id="GO:0003887">
    <property type="term" value="F:DNA-directed DNA polymerase activity"/>
    <property type="evidence" value="ECO:0007669"/>
    <property type="project" value="InterPro"/>
</dbReference>
<keyword evidence="4" id="KW-0862">Zinc</keyword>
<comment type="similarity">
    <text evidence="1">Belongs to the DnaX/STICHEL family.</text>
</comment>
<sequence>MVETCVGPSELHLKKELGALCKSRFLRDPETCSSWRSPLSSRSLGATYSSKHGNALGVKLTGASNCSQLLKAPSRNDNSQKRVYLYNWRHHSSKSSDRGTKLNDNNKQDSADESPEDSASILSKVDSKSDTYLEISANTLGVRNKEPENPVRRAVRKSHKSGSSRKQTVRHSQITKLLDLSSSSLGILNQVEQSDETDYDNSEYLRQSTHEFAQGSGYPSLAASPLLSVPERRNCSYSSKIFRSTAREESSHSYTPASTSSYNRYGVRNPSTVGSWDGTTSFDEDELDQMDLPRQQGCGIPCYWPKRAKDIGCGGWYSPSLSDTLRRKGNSILCGGQKLYNKKRLSASQKQKYLLKTSHGLPLLANNCGGGSSSSDAATDELSSNFGELDLEALSRLDGRRWSSCKSQDGWELAVPGGTNLEIPERRNLSQKHRPKSFDEIMGQNIVVQSLSNAILRARIAPAYLFYGPRGTGKTATSMVFAAALNCISTEHRKPCGFCKECRNFSSGNGSNVIEVDATDNKSMDRVKYLLKNMSVVAKSSRHKVFIIDECHMLSSKLWSTFTKFLEEPVPRVVFIFMTIDPDKLPRAILSRCQKYLFPKIKDTDIVCRLRKLSDEEKLDVEFDALNVIALNSDGSLRDAETMLDQLTLLGKRITTSLVNDLLGVVSEEKLLDLLEIAMSSDTAETVRRSRELMDSGVDPMALMNQLAALIMDIIDGTYQLANSQCSGAVLGGRSLSSSTWFTAALLQLGSGHAAEQTQSISHETNLALMPRVTNGCSSLHGCIKSENFPCQLLTSNDQSADHSMSKDLAEIWKRCIDRCHSKKLGELLYDHGKLVSITESEATPRPEKNQIHPQNGTSFQGDMVLRHSNHWDEDLNQQIKALKACDTRVTYNEETSRRVNHSAISPSILHSNNLTANFDKEDMEYDSGPGCDTLFCWNTRKSNKGKLKQRTHIRSQRTTRLSLFGECGKSKTLESGSADK</sequence>
<feature type="domain" description="AAA+ ATPase" evidence="7">
    <location>
        <begin position="460"/>
        <end position="602"/>
    </location>
</feature>
<evidence type="ECO:0000256" key="2">
    <source>
        <dbReference type="ARBA" id="ARBA00022723"/>
    </source>
</evidence>
<dbReference type="Proteomes" id="UP001085076">
    <property type="component" value="Miscellaneous, Linkage group lg05"/>
</dbReference>
<dbReference type="Gene3D" id="3.40.50.300">
    <property type="entry name" value="P-loop containing nucleotide triphosphate hydrolases"/>
    <property type="match status" value="1"/>
</dbReference>
<evidence type="ECO:0000313" key="8">
    <source>
        <dbReference type="EMBL" id="KAJ0972909.1"/>
    </source>
</evidence>
<feature type="region of interest" description="Disordered" evidence="6">
    <location>
        <begin position="138"/>
        <end position="171"/>
    </location>
</feature>
<accession>A0A9D5CH80</accession>
<keyword evidence="3" id="KW-0547">Nucleotide-binding</keyword>
<keyword evidence="9" id="KW-1185">Reference proteome</keyword>
<organism evidence="8 9">
    <name type="scientific">Dioscorea zingiberensis</name>
    <dbReference type="NCBI Taxonomy" id="325984"/>
    <lineage>
        <taxon>Eukaryota</taxon>
        <taxon>Viridiplantae</taxon>
        <taxon>Streptophyta</taxon>
        <taxon>Embryophyta</taxon>
        <taxon>Tracheophyta</taxon>
        <taxon>Spermatophyta</taxon>
        <taxon>Magnoliopsida</taxon>
        <taxon>Liliopsida</taxon>
        <taxon>Dioscoreales</taxon>
        <taxon>Dioscoreaceae</taxon>
        <taxon>Dioscorea</taxon>
    </lineage>
</organism>
<comment type="caution">
    <text evidence="8">The sequence shown here is derived from an EMBL/GenBank/DDBJ whole genome shotgun (WGS) entry which is preliminary data.</text>
</comment>
<dbReference type="FunFam" id="3.40.50.300:FF:000014">
    <property type="entry name" value="DNA polymerase III subunit gamma/tau"/>
    <property type="match status" value="1"/>
</dbReference>
<dbReference type="OrthoDB" id="1911163at2759"/>
<evidence type="ECO:0000256" key="3">
    <source>
        <dbReference type="ARBA" id="ARBA00022741"/>
    </source>
</evidence>
<feature type="region of interest" description="Disordered" evidence="6">
    <location>
        <begin position="89"/>
        <end position="123"/>
    </location>
</feature>
<evidence type="ECO:0000256" key="6">
    <source>
        <dbReference type="SAM" id="MobiDB-lite"/>
    </source>
</evidence>
<dbReference type="CDD" id="cd00009">
    <property type="entry name" value="AAA"/>
    <property type="match status" value="1"/>
</dbReference>
<name>A0A9D5CH80_9LILI</name>
<dbReference type="GO" id="GO:0006281">
    <property type="term" value="P:DNA repair"/>
    <property type="evidence" value="ECO:0007669"/>
    <property type="project" value="TreeGrafter"/>
</dbReference>
<dbReference type="InterPro" id="IPR045085">
    <property type="entry name" value="HLD_clamp_pol_III_gamma_tau"/>
</dbReference>
<dbReference type="SUPFAM" id="SSF52540">
    <property type="entry name" value="P-loop containing nucleoside triphosphate hydrolases"/>
    <property type="match status" value="1"/>
</dbReference>
<reference evidence="8" key="1">
    <citation type="submission" date="2021-03" db="EMBL/GenBank/DDBJ databases">
        <authorList>
            <person name="Li Z."/>
            <person name="Yang C."/>
        </authorList>
    </citation>
    <scope>NUCLEOTIDE SEQUENCE</scope>
    <source>
        <strain evidence="8">Dzin_1.0</strain>
        <tissue evidence="8">Leaf</tissue>
    </source>
</reference>
<dbReference type="InterPro" id="IPR050238">
    <property type="entry name" value="DNA_Rep/Repair_Clamp_Loader"/>
</dbReference>
<keyword evidence="2" id="KW-0479">Metal-binding</keyword>
<dbReference type="SMART" id="SM00382">
    <property type="entry name" value="AAA"/>
    <property type="match status" value="1"/>
</dbReference>
<dbReference type="InterPro" id="IPR022754">
    <property type="entry name" value="DNA_pol_III_gamma-3"/>
</dbReference>
<dbReference type="Pfam" id="PF13177">
    <property type="entry name" value="DNA_pol3_delta2"/>
    <property type="match status" value="1"/>
</dbReference>
<evidence type="ECO:0000313" key="9">
    <source>
        <dbReference type="Proteomes" id="UP001085076"/>
    </source>
</evidence>
<keyword evidence="5" id="KW-0067">ATP-binding</keyword>
<dbReference type="InterPro" id="IPR012763">
    <property type="entry name" value="DNA_pol_III_sug/sutau_N"/>
</dbReference>
<dbReference type="GO" id="GO:0006261">
    <property type="term" value="P:DNA-templated DNA replication"/>
    <property type="evidence" value="ECO:0007669"/>
    <property type="project" value="TreeGrafter"/>
</dbReference>
<feature type="compositionally biased region" description="Basic and acidic residues" evidence="6">
    <location>
        <begin position="94"/>
        <end position="110"/>
    </location>
</feature>
<evidence type="ECO:0000259" key="7">
    <source>
        <dbReference type="SMART" id="SM00382"/>
    </source>
</evidence>
<evidence type="ECO:0000256" key="5">
    <source>
        <dbReference type="ARBA" id="ARBA00022840"/>
    </source>
</evidence>
<evidence type="ECO:0000256" key="1">
    <source>
        <dbReference type="ARBA" id="ARBA00006360"/>
    </source>
</evidence>
<dbReference type="GO" id="GO:0005524">
    <property type="term" value="F:ATP binding"/>
    <property type="evidence" value="ECO:0007669"/>
    <property type="project" value="UniProtKB-KW"/>
</dbReference>
<dbReference type="PANTHER" id="PTHR11669:SF63">
    <property type="entry name" value="PROTEIN STICHEL"/>
    <property type="match status" value="1"/>
</dbReference>
<dbReference type="Gene3D" id="1.10.8.60">
    <property type="match status" value="1"/>
</dbReference>
<protein>
    <recommendedName>
        <fullName evidence="7">AAA+ ATPase domain-containing protein</fullName>
    </recommendedName>
</protein>
<dbReference type="GO" id="GO:0046872">
    <property type="term" value="F:metal ion binding"/>
    <property type="evidence" value="ECO:0007669"/>
    <property type="project" value="UniProtKB-KW"/>
</dbReference>
<dbReference type="Pfam" id="PF23007">
    <property type="entry name" value="DnaA_N-like_STI"/>
    <property type="match status" value="1"/>
</dbReference>
<dbReference type="CDD" id="cd18137">
    <property type="entry name" value="HLD_clamp_pol_III_gamma_tau"/>
    <property type="match status" value="1"/>
</dbReference>
<dbReference type="EMBL" id="JAGGNH010000005">
    <property type="protein sequence ID" value="KAJ0972909.1"/>
    <property type="molecule type" value="Genomic_DNA"/>
</dbReference>
<dbReference type="InterPro" id="IPR027417">
    <property type="entry name" value="P-loop_NTPase"/>
</dbReference>
<gene>
    <name evidence="8" type="ORF">J5N97_020868</name>
</gene>
<dbReference type="GO" id="GO:0003689">
    <property type="term" value="F:DNA clamp loader activity"/>
    <property type="evidence" value="ECO:0007669"/>
    <property type="project" value="TreeGrafter"/>
</dbReference>
<dbReference type="Pfam" id="PF12169">
    <property type="entry name" value="DNA_pol3_gamma3"/>
    <property type="match status" value="1"/>
</dbReference>
<dbReference type="GO" id="GO:0009360">
    <property type="term" value="C:DNA polymerase III complex"/>
    <property type="evidence" value="ECO:0007669"/>
    <property type="project" value="InterPro"/>
</dbReference>
<dbReference type="Pfam" id="PF22608">
    <property type="entry name" value="DNAX_ATPase_lid"/>
    <property type="match status" value="1"/>
</dbReference>
<dbReference type="AlphaFoldDB" id="A0A9D5CH80"/>
<proteinExistence type="inferred from homology"/>
<dbReference type="InterPro" id="IPR003593">
    <property type="entry name" value="AAA+_ATPase"/>
</dbReference>
<evidence type="ECO:0000256" key="4">
    <source>
        <dbReference type="ARBA" id="ARBA00022833"/>
    </source>
</evidence>
<dbReference type="InterPro" id="IPR054506">
    <property type="entry name" value="DnaA_N-like_STI"/>
</dbReference>
<dbReference type="GO" id="GO:0005663">
    <property type="term" value="C:DNA replication factor C complex"/>
    <property type="evidence" value="ECO:0007669"/>
    <property type="project" value="TreeGrafter"/>
</dbReference>
<feature type="compositionally biased region" description="Basic residues" evidence="6">
    <location>
        <begin position="153"/>
        <end position="169"/>
    </location>
</feature>
<dbReference type="FunFam" id="1.10.8.60:FF:000013">
    <property type="entry name" value="DNA polymerase III subunit gamma/tau"/>
    <property type="match status" value="1"/>
</dbReference>
<dbReference type="PANTHER" id="PTHR11669">
    <property type="entry name" value="REPLICATION FACTOR C / DNA POLYMERASE III GAMMA-TAU SUBUNIT"/>
    <property type="match status" value="1"/>
</dbReference>
<dbReference type="NCBIfam" id="TIGR02397">
    <property type="entry name" value="dnaX_nterm"/>
    <property type="match status" value="1"/>
</dbReference>
<reference evidence="8" key="2">
    <citation type="journal article" date="2022" name="Hortic Res">
        <title>The genome of Dioscorea zingiberensis sheds light on the biosynthesis, origin and evolution of the medicinally important diosgenin saponins.</title>
        <authorList>
            <person name="Li Y."/>
            <person name="Tan C."/>
            <person name="Li Z."/>
            <person name="Guo J."/>
            <person name="Li S."/>
            <person name="Chen X."/>
            <person name="Wang C."/>
            <person name="Dai X."/>
            <person name="Yang H."/>
            <person name="Song W."/>
            <person name="Hou L."/>
            <person name="Xu J."/>
            <person name="Tong Z."/>
            <person name="Xu A."/>
            <person name="Yuan X."/>
            <person name="Wang W."/>
            <person name="Yang Q."/>
            <person name="Chen L."/>
            <person name="Sun Z."/>
            <person name="Wang K."/>
            <person name="Pan B."/>
            <person name="Chen J."/>
            <person name="Bao Y."/>
            <person name="Liu F."/>
            <person name="Qi X."/>
            <person name="Gang D.R."/>
            <person name="Wen J."/>
            <person name="Li J."/>
        </authorList>
    </citation>
    <scope>NUCLEOTIDE SEQUENCE</scope>
    <source>
        <strain evidence="8">Dzin_1.0</strain>
    </source>
</reference>